<evidence type="ECO:0000259" key="3">
    <source>
        <dbReference type="PROSITE" id="PS50181"/>
    </source>
</evidence>
<evidence type="ECO:0000256" key="1">
    <source>
        <dbReference type="ARBA" id="ARBA00021346"/>
    </source>
</evidence>
<dbReference type="KEGG" id="cal:CAALFM_C103810CA"/>
<dbReference type="EMBL" id="CP017623">
    <property type="protein sequence ID" value="AOW26058.1"/>
    <property type="molecule type" value="Genomic_DNA"/>
</dbReference>
<dbReference type="Proteomes" id="UP000000559">
    <property type="component" value="Chromosome 1"/>
</dbReference>
<dbReference type="RefSeq" id="XP_713633.2">
    <property type="nucleotide sequence ID" value="XM_708540.2"/>
</dbReference>
<dbReference type="PANTHER" id="PTHR15141">
    <property type="entry name" value="TRANSCRIPTION ELONGATION FACTOR B POLYPEPTIDE 3"/>
    <property type="match status" value="1"/>
</dbReference>
<dbReference type="Gene3D" id="6.10.250.3180">
    <property type="match status" value="1"/>
</dbReference>
<dbReference type="AlphaFoldDB" id="A0A1D8PD64"/>
<feature type="compositionally biased region" description="Polar residues" evidence="2">
    <location>
        <begin position="308"/>
        <end position="338"/>
    </location>
</feature>
<dbReference type="GO" id="GO:0070449">
    <property type="term" value="C:elongin complex"/>
    <property type="evidence" value="ECO:0007669"/>
    <property type="project" value="InterPro"/>
</dbReference>
<dbReference type="PANTHER" id="PTHR15141:SF76">
    <property type="entry name" value="TRANSCRIPTION ELONGATION FACTOR B POLYPEPTIDE 3"/>
    <property type="match status" value="1"/>
</dbReference>
<dbReference type="OrthoDB" id="21513at2759"/>
<feature type="region of interest" description="Disordered" evidence="2">
    <location>
        <begin position="245"/>
        <end position="340"/>
    </location>
</feature>
<dbReference type="InterPro" id="IPR010684">
    <property type="entry name" value="RNA_pol_II_trans_fac_SIII_A"/>
</dbReference>
<reference evidence="5 6" key="3">
    <citation type="journal article" date="2013" name="Genome Biol.">
        <title>Assembly of a phased diploid Candida albicans genome facilitates allele-specific measurements and provides a simple model for repeat and indel structure.</title>
        <authorList>
            <person name="Muzzey D."/>
            <person name="Schwartz K."/>
            <person name="Weissman J.S."/>
            <person name="Sherlock G."/>
        </authorList>
    </citation>
    <scope>NUCLEOTIDE SEQUENCE [LARGE SCALE GENOMIC DNA]</scope>
    <source>
        <strain evidence="6">SC5314 / ATCC MYA-2876</strain>
    </source>
</reference>
<dbReference type="PROSITE" id="PS50181">
    <property type="entry name" value="FBOX"/>
    <property type="match status" value="1"/>
</dbReference>
<dbReference type="VEuPathDB" id="FungiDB:C1_03810C_A"/>
<dbReference type="eggNOG" id="ENOG502S9JG">
    <property type="taxonomic scope" value="Eukaryota"/>
</dbReference>
<accession>A0A1D8PD64</accession>
<organism evidence="5 6">
    <name type="scientific">Candida albicans (strain SC5314 / ATCC MYA-2876)</name>
    <name type="common">Yeast</name>
    <dbReference type="NCBI Taxonomy" id="237561"/>
    <lineage>
        <taxon>Eukaryota</taxon>
        <taxon>Fungi</taxon>
        <taxon>Dikarya</taxon>
        <taxon>Ascomycota</taxon>
        <taxon>Saccharomycotina</taxon>
        <taxon>Pichiomycetes</taxon>
        <taxon>Debaryomycetaceae</taxon>
        <taxon>Candida/Lodderomyces clade</taxon>
        <taxon>Candida</taxon>
    </lineage>
</organism>
<dbReference type="GO" id="GO:0006368">
    <property type="term" value="P:transcription elongation by RNA polymerase II"/>
    <property type="evidence" value="ECO:0007669"/>
    <property type="project" value="InterPro"/>
</dbReference>
<sequence>MESLRPLTQIKKSNKKLPSLVDISLSTIKKHIHSITDIGTTPYHLLEPILQQIPAKQLNELELNCSQLLPYSDKLWMKLILKDFPDRPPPPPPSAATSPIKLNQKHGGGSGGICGLDMPYKSLYYKYCQDRDEFRKDSAKRLRHANKSLERQKSKNKIVAIDEVLRDPTIKSRRFYDLPAYTNNRKSYGMMGNKNSILQKAKRDTIVNRTLIFGGNNGSGTNRHLNRYDPFDAFKVDKKSSISSLSTGSKFIRPPKTTTTNNNNVRPGVRRTTFFNSAGSGQSTATTTKRAQPFDSNNNNEPNKVNPSIASDTKSNLNSAPDSKQNCETNNTTTTARQPSIFLQFKRKSSIMTNDLTSTKKKKAKKSNNQSELLEVNETPSKLKPLKSSIFS</sequence>
<feature type="domain" description="F-box" evidence="3">
    <location>
        <begin position="35"/>
        <end position="79"/>
    </location>
</feature>
<gene>
    <name evidence="4 5" type="primary">ELA1</name>
    <name evidence="5" type="ordered locus">CAALFM_C103810CA</name>
    <name evidence="4" type="ordered locus">orf19.8630</name>
</gene>
<evidence type="ECO:0000256" key="2">
    <source>
        <dbReference type="SAM" id="MobiDB-lite"/>
    </source>
</evidence>
<evidence type="ECO:0000313" key="4">
    <source>
        <dbReference type="CGD" id="CAL0000185343"/>
    </source>
</evidence>
<evidence type="ECO:0000313" key="6">
    <source>
        <dbReference type="Proteomes" id="UP000000559"/>
    </source>
</evidence>
<feature type="region of interest" description="Disordered" evidence="2">
    <location>
        <begin position="354"/>
        <end position="392"/>
    </location>
</feature>
<feature type="compositionally biased region" description="Low complexity" evidence="2">
    <location>
        <begin position="245"/>
        <end position="288"/>
    </location>
</feature>
<dbReference type="InterPro" id="IPR001810">
    <property type="entry name" value="F-box_dom"/>
</dbReference>
<dbReference type="GeneID" id="3644680"/>
<name>A0A1D8PD64_CANAL</name>
<dbReference type="Pfam" id="PF06881">
    <property type="entry name" value="Elongin_A"/>
    <property type="match status" value="1"/>
</dbReference>
<dbReference type="InParanoid" id="A0A1D8PD64"/>
<dbReference type="CGD" id="CAL0000185343">
    <property type="gene designation" value="ELA1"/>
</dbReference>
<proteinExistence type="predicted"/>
<feature type="compositionally biased region" description="Low complexity" evidence="2">
    <location>
        <begin position="297"/>
        <end position="306"/>
    </location>
</feature>
<dbReference type="InterPro" id="IPR051870">
    <property type="entry name" value="Elongin-A_domain"/>
</dbReference>
<dbReference type="STRING" id="237561.A0A1D8PD64"/>
<reference evidence="5 6" key="2">
    <citation type="journal article" date="2007" name="Genome Biol.">
        <title>Assembly of the Candida albicans genome into sixteen supercontigs aligned on the eight chromosomes.</title>
        <authorList>
            <person name="van het Hoog M."/>
            <person name="Rast T.J."/>
            <person name="Martchenko M."/>
            <person name="Grindle S."/>
            <person name="Dignard D."/>
            <person name="Hogues H."/>
            <person name="Cuomo C."/>
            <person name="Berriman M."/>
            <person name="Scherer S."/>
            <person name="Magee B.B."/>
            <person name="Whiteway M."/>
            <person name="Chibana H."/>
            <person name="Nantel A."/>
            <person name="Magee P.T."/>
        </authorList>
    </citation>
    <scope>GENOME REANNOTATION</scope>
    <source>
        <strain evidence="6">SC5314 / ATCC MYA-2876</strain>
    </source>
</reference>
<keyword evidence="6" id="KW-1185">Reference proteome</keyword>
<protein>
    <recommendedName>
        <fullName evidence="1">Elongin-A</fullName>
    </recommendedName>
</protein>
<evidence type="ECO:0000313" key="5">
    <source>
        <dbReference type="EMBL" id="AOW26058.1"/>
    </source>
</evidence>
<reference evidence="5 6" key="1">
    <citation type="journal article" date="2004" name="Proc. Natl. Acad. Sci. U.S.A.">
        <title>The diploid genome sequence of Candida albicans.</title>
        <authorList>
            <person name="Jones T."/>
            <person name="Federspiel N.A."/>
            <person name="Chibana H."/>
            <person name="Dungan J."/>
            <person name="Kalman S."/>
            <person name="Magee B.B."/>
            <person name="Newport G."/>
            <person name="Thorstenson Y.R."/>
            <person name="Agabian N."/>
            <person name="Magee P.T."/>
            <person name="Davis R.W."/>
            <person name="Scherer S."/>
        </authorList>
    </citation>
    <scope>NUCLEOTIDE SEQUENCE [LARGE SCALE GENOMIC DNA]</scope>
    <source>
        <strain evidence="6">SC5314 / ATCC MYA-2876</strain>
    </source>
</reference>